<evidence type="ECO:0000259" key="5">
    <source>
        <dbReference type="PROSITE" id="PS50075"/>
    </source>
</evidence>
<dbReference type="GO" id="GO:0031177">
    <property type="term" value="F:phosphopantetheine binding"/>
    <property type="evidence" value="ECO:0007669"/>
    <property type="project" value="InterPro"/>
</dbReference>
<dbReference type="Pfam" id="PF08659">
    <property type="entry name" value="KR"/>
    <property type="match status" value="1"/>
</dbReference>
<dbReference type="InterPro" id="IPR050091">
    <property type="entry name" value="PKS_NRPS_Biosynth_Enz"/>
</dbReference>
<dbReference type="SUPFAM" id="SSF51735">
    <property type="entry name" value="NAD(P)-binding Rossmann-fold domains"/>
    <property type="match status" value="2"/>
</dbReference>
<dbReference type="Pfam" id="PF00550">
    <property type="entry name" value="PP-binding"/>
    <property type="match status" value="1"/>
</dbReference>
<dbReference type="InterPro" id="IPR036291">
    <property type="entry name" value="NAD(P)-bd_dom_sf"/>
</dbReference>
<dbReference type="CDD" id="cd08956">
    <property type="entry name" value="KR_3_FAS_SDR_x"/>
    <property type="match status" value="1"/>
</dbReference>
<dbReference type="SUPFAM" id="SSF47336">
    <property type="entry name" value="ACP-like"/>
    <property type="match status" value="1"/>
</dbReference>
<dbReference type="AlphaFoldDB" id="A0A239NFT6"/>
<dbReference type="GO" id="GO:0004312">
    <property type="term" value="F:fatty acid synthase activity"/>
    <property type="evidence" value="ECO:0007669"/>
    <property type="project" value="TreeGrafter"/>
</dbReference>
<dbReference type="SMART" id="SM00822">
    <property type="entry name" value="PKS_KR"/>
    <property type="match status" value="1"/>
</dbReference>
<dbReference type="InterPro" id="IPR036736">
    <property type="entry name" value="ACP-like_sf"/>
</dbReference>
<dbReference type="Proteomes" id="UP000198318">
    <property type="component" value="Unassembled WGS sequence"/>
</dbReference>
<evidence type="ECO:0000256" key="1">
    <source>
        <dbReference type="ARBA" id="ARBA00022450"/>
    </source>
</evidence>
<accession>A0A239NFT6</accession>
<evidence type="ECO:0000313" key="8">
    <source>
        <dbReference type="Proteomes" id="UP000198318"/>
    </source>
</evidence>
<dbReference type="InterPro" id="IPR042104">
    <property type="entry name" value="PKS_dehydratase_sf"/>
</dbReference>
<keyword evidence="2" id="KW-0597">Phosphoprotein</keyword>
<keyword evidence="1" id="KW-0596">Phosphopantetheine</keyword>
<dbReference type="InterPro" id="IPR009081">
    <property type="entry name" value="PP-bd_ACP"/>
</dbReference>
<dbReference type="EMBL" id="FZOR01000040">
    <property type="protein sequence ID" value="SNT53786.1"/>
    <property type="molecule type" value="Genomic_DNA"/>
</dbReference>
<dbReference type="InterPro" id="IPR049900">
    <property type="entry name" value="PKS_mFAS_DH"/>
</dbReference>
<evidence type="ECO:0000256" key="4">
    <source>
        <dbReference type="PROSITE-ProRule" id="PRU01363"/>
    </source>
</evidence>
<dbReference type="InterPro" id="IPR055123">
    <property type="entry name" value="SpnB-like_Rossmann"/>
</dbReference>
<dbReference type="Gene3D" id="1.10.1200.10">
    <property type="entry name" value="ACP-like"/>
    <property type="match status" value="1"/>
</dbReference>
<keyword evidence="8" id="KW-1185">Reference proteome</keyword>
<dbReference type="InterPro" id="IPR057326">
    <property type="entry name" value="KR_dom"/>
</dbReference>
<evidence type="ECO:0000259" key="6">
    <source>
        <dbReference type="PROSITE" id="PS52019"/>
    </source>
</evidence>
<dbReference type="Pfam" id="PF21089">
    <property type="entry name" value="PKS_DH_N"/>
    <property type="match status" value="1"/>
</dbReference>
<protein>
    <submittedName>
        <fullName evidence="7">Phosphopantetheine attachment site</fullName>
    </submittedName>
</protein>
<feature type="region of interest" description="C-terminal hotdog fold" evidence="4">
    <location>
        <begin position="185"/>
        <end position="322"/>
    </location>
</feature>
<dbReference type="SMART" id="SM00823">
    <property type="entry name" value="PKS_PP"/>
    <property type="match status" value="1"/>
</dbReference>
<feature type="region of interest" description="N-terminal hotdog fold" evidence="4">
    <location>
        <begin position="53"/>
        <end position="174"/>
    </location>
</feature>
<feature type="domain" description="PKS/mFAS DH" evidence="6">
    <location>
        <begin position="53"/>
        <end position="322"/>
    </location>
</feature>
<dbReference type="RefSeq" id="WP_143228184.1">
    <property type="nucleotide sequence ID" value="NZ_FZOR01000040.1"/>
</dbReference>
<proteinExistence type="predicted"/>
<dbReference type="PROSITE" id="PS50075">
    <property type="entry name" value="CARRIER"/>
    <property type="match status" value="1"/>
</dbReference>
<sequence>LAHAHTNGLTIPWHIPGHHTNLPTYPFQHQRYWVGAPRRAADAASAGLGAAAHPLLSAVVERPESDGLLLTGRIGLDTHPWLADHAVTGTVVLPGTAFLDLALHAGEHAGLDRVEELTLEAPLVVPAAGGVGLQVAVGEAGEDGRRPVSVHSRSEDGEWTRHAEGLLGRAAAHRAEALTWPPPGASEIEVATRYDELAERGYDYGPLFQGLRAAWRVGEDVFAEVALPDGTETDGFALHPALLDAALHAAGLAGAGDDGALRLPFAWNGLSWHGSGAPAALRVRLSPRGEGSVSLVIDDQDGRPVATADSLSTRPFDPGRIGGERLLYAPEWVPAPEVARTAVPSVIDRHRVTSGDPRGAARALLDFLRDRLADPRFADAALVVETRAADTDPASAAAWGLARSAQAEEPGRIVLLDGETEETDEETLRAALATGEPQLRIRAGAWEVPRLVPRAPAPPRSAPEPRDGTVLITGGTGALGGLVARRLVRGHGVRRLLLVSRGGPDAPGAAGLRAELTELGAEVTIAACDAADRDALAGLLDAIPAEHPLLAVVHAAGVLEDATLGTLTEDRLDRVLRPKVDAARNLDELTRDLRPEAFVLFSSAAGQLGTAGQGAYAAANAALDALARRRTADGLPATSIAWGLWERTGAMTGALADADLSRVRRGGLLPLADDEGLASFDAALALGEPVVTAARLDLPALRRQAEAGALPPVLRGLVRPPERRRGPGRAGRPLADRLANLAPGDRARLALDVVRAEVAAVLGHATPASVDAEAAFKDLGFDSLTAVELRNRLAAAAGVRLTATLVFDHPTPVALAAHLVEAIAERAVPPEPVLAELDRLEAALAGLDGEAAARLGVGRRLRALLEGVGAGSPAAADRSDELHAATAEELFEFIDRDLGRSSA</sequence>
<dbReference type="InterPro" id="IPR006162">
    <property type="entry name" value="Ppantetheine_attach_site"/>
</dbReference>
<feature type="non-terminal residue" evidence="7">
    <location>
        <position position="1"/>
    </location>
</feature>
<reference evidence="7 8" key="1">
    <citation type="submission" date="2017-06" db="EMBL/GenBank/DDBJ databases">
        <authorList>
            <person name="Kim H.J."/>
            <person name="Triplett B.A."/>
        </authorList>
    </citation>
    <scope>NUCLEOTIDE SEQUENCE [LARGE SCALE GENOMIC DNA]</scope>
    <source>
        <strain evidence="7 8">DSM 44715</strain>
    </source>
</reference>
<dbReference type="PANTHER" id="PTHR43775:SF51">
    <property type="entry name" value="INACTIVE PHENOLPHTHIOCEROL SYNTHESIS POLYKETIDE SYNTHASE TYPE I PKS1-RELATED"/>
    <property type="match status" value="1"/>
</dbReference>
<evidence type="ECO:0000256" key="3">
    <source>
        <dbReference type="ARBA" id="ARBA00022679"/>
    </source>
</evidence>
<dbReference type="Gene3D" id="3.10.129.110">
    <property type="entry name" value="Polyketide synthase dehydratase"/>
    <property type="match status" value="1"/>
</dbReference>
<dbReference type="Pfam" id="PF22953">
    <property type="entry name" value="SpnB_Rossmann"/>
    <property type="match status" value="1"/>
</dbReference>
<feature type="active site" description="Proton acceptor; for dehydratase activity" evidence="4">
    <location>
        <position position="85"/>
    </location>
</feature>
<dbReference type="InterPro" id="IPR013968">
    <property type="entry name" value="PKS_KR"/>
</dbReference>
<dbReference type="OrthoDB" id="4537517at2"/>
<name>A0A239NFT6_9ACTN</name>
<organism evidence="7 8">
    <name type="scientific">Actinomadura meyerae</name>
    <dbReference type="NCBI Taxonomy" id="240840"/>
    <lineage>
        <taxon>Bacteria</taxon>
        <taxon>Bacillati</taxon>
        <taxon>Actinomycetota</taxon>
        <taxon>Actinomycetes</taxon>
        <taxon>Streptosporangiales</taxon>
        <taxon>Thermomonosporaceae</taxon>
        <taxon>Actinomadura</taxon>
    </lineage>
</organism>
<dbReference type="PROSITE" id="PS00012">
    <property type="entry name" value="PHOSPHOPANTETHEINE"/>
    <property type="match status" value="1"/>
</dbReference>
<dbReference type="PANTHER" id="PTHR43775">
    <property type="entry name" value="FATTY ACID SYNTHASE"/>
    <property type="match status" value="1"/>
</dbReference>
<dbReference type="InterPro" id="IPR049551">
    <property type="entry name" value="PKS_DH_C"/>
</dbReference>
<evidence type="ECO:0000313" key="7">
    <source>
        <dbReference type="EMBL" id="SNT53786.1"/>
    </source>
</evidence>
<evidence type="ECO:0000256" key="2">
    <source>
        <dbReference type="ARBA" id="ARBA00022553"/>
    </source>
</evidence>
<dbReference type="Gene3D" id="3.40.50.720">
    <property type="entry name" value="NAD(P)-binding Rossmann-like Domain"/>
    <property type="match status" value="1"/>
</dbReference>
<feature type="domain" description="Carrier" evidence="5">
    <location>
        <begin position="748"/>
        <end position="823"/>
    </location>
</feature>
<keyword evidence="3" id="KW-0808">Transferase</keyword>
<dbReference type="Pfam" id="PF14765">
    <property type="entry name" value="PS-DH"/>
    <property type="match status" value="1"/>
</dbReference>
<dbReference type="InterPro" id="IPR020806">
    <property type="entry name" value="PKS_PP-bd"/>
</dbReference>
<dbReference type="SMART" id="SM01294">
    <property type="entry name" value="PKS_PP_betabranch"/>
    <property type="match status" value="1"/>
</dbReference>
<dbReference type="GO" id="GO:0006633">
    <property type="term" value="P:fatty acid biosynthetic process"/>
    <property type="evidence" value="ECO:0007669"/>
    <property type="project" value="TreeGrafter"/>
</dbReference>
<dbReference type="InterPro" id="IPR020807">
    <property type="entry name" value="PKS_DH"/>
</dbReference>
<dbReference type="InterPro" id="IPR049552">
    <property type="entry name" value="PKS_DH_N"/>
</dbReference>
<dbReference type="Gene3D" id="3.30.70.3290">
    <property type="match status" value="1"/>
</dbReference>
<feature type="active site" description="Proton donor; for dehydratase activity" evidence="4">
    <location>
        <position position="244"/>
    </location>
</feature>
<dbReference type="SMART" id="SM00826">
    <property type="entry name" value="PKS_DH"/>
    <property type="match status" value="1"/>
</dbReference>
<gene>
    <name evidence="7" type="ORF">SAMN05443665_104076</name>
</gene>
<dbReference type="FunFam" id="1.10.1200.10:FF:000007">
    <property type="entry name" value="Probable polyketide synthase pks17"/>
    <property type="match status" value="1"/>
</dbReference>
<dbReference type="PROSITE" id="PS52019">
    <property type="entry name" value="PKS_MFAS_DH"/>
    <property type="match status" value="1"/>
</dbReference>